<dbReference type="PROSITE" id="PS51677">
    <property type="entry name" value="NODB"/>
    <property type="match status" value="1"/>
</dbReference>
<dbReference type="InterPro" id="IPR050248">
    <property type="entry name" value="Polysacc_deacetylase_ArnD"/>
</dbReference>
<name>A0ABW3F2N2_9PROT</name>
<dbReference type="GO" id="GO:0016787">
    <property type="term" value="F:hydrolase activity"/>
    <property type="evidence" value="ECO:0007669"/>
    <property type="project" value="UniProtKB-KW"/>
</dbReference>
<dbReference type="Gene3D" id="3.20.20.370">
    <property type="entry name" value="Glycoside hydrolase/deacetylase"/>
    <property type="match status" value="1"/>
</dbReference>
<evidence type="ECO:0000259" key="2">
    <source>
        <dbReference type="PROSITE" id="PS51677"/>
    </source>
</evidence>
<protein>
    <submittedName>
        <fullName evidence="3">Polysaccharide deacetylase family protein</fullName>
        <ecNumber evidence="3">3.-.-.-</ecNumber>
    </submittedName>
</protein>
<evidence type="ECO:0000313" key="3">
    <source>
        <dbReference type="EMBL" id="MFD0912676.1"/>
    </source>
</evidence>
<keyword evidence="1" id="KW-0812">Transmembrane</keyword>
<dbReference type="Proteomes" id="UP001597128">
    <property type="component" value="Unassembled WGS sequence"/>
</dbReference>
<dbReference type="Pfam" id="PF01522">
    <property type="entry name" value="Polysacc_deac_1"/>
    <property type="match status" value="1"/>
</dbReference>
<dbReference type="EC" id="3.-.-.-" evidence="3"/>
<feature type="transmembrane region" description="Helical" evidence="1">
    <location>
        <begin position="20"/>
        <end position="38"/>
    </location>
</feature>
<dbReference type="InterPro" id="IPR011330">
    <property type="entry name" value="Glyco_hydro/deAcase_b/a-brl"/>
</dbReference>
<dbReference type="PANTHER" id="PTHR10587:SF137">
    <property type="entry name" value="4-DEOXY-4-FORMAMIDO-L-ARABINOSE-PHOSPHOUNDECAPRENOL DEFORMYLASE ARND-RELATED"/>
    <property type="match status" value="1"/>
</dbReference>
<dbReference type="CDD" id="cd10917">
    <property type="entry name" value="CE4_NodB_like_6s_7s"/>
    <property type="match status" value="1"/>
</dbReference>
<gene>
    <name evidence="3" type="ORF">ACFQ1Z_03870</name>
</gene>
<evidence type="ECO:0000313" key="4">
    <source>
        <dbReference type="Proteomes" id="UP001597128"/>
    </source>
</evidence>
<accession>A0ABW3F2N2</accession>
<proteinExistence type="predicted"/>
<comment type="caution">
    <text evidence="3">The sequence shown here is derived from an EMBL/GenBank/DDBJ whole genome shotgun (WGS) entry which is preliminary data.</text>
</comment>
<keyword evidence="3" id="KW-0378">Hydrolase</keyword>
<keyword evidence="1" id="KW-1133">Transmembrane helix</keyword>
<dbReference type="PANTHER" id="PTHR10587">
    <property type="entry name" value="GLYCOSYL TRANSFERASE-RELATED"/>
    <property type="match status" value="1"/>
</dbReference>
<dbReference type="SUPFAM" id="SSF88713">
    <property type="entry name" value="Glycoside hydrolase/deacetylase"/>
    <property type="match status" value="1"/>
</dbReference>
<dbReference type="EMBL" id="JBHTKB010000001">
    <property type="protein sequence ID" value="MFD0912676.1"/>
    <property type="molecule type" value="Genomic_DNA"/>
</dbReference>
<dbReference type="InterPro" id="IPR002509">
    <property type="entry name" value="NODB_dom"/>
</dbReference>
<organism evidence="3 4">
    <name type="scientific">Methylophilus luteus</name>
    <dbReference type="NCBI Taxonomy" id="640108"/>
    <lineage>
        <taxon>Bacteria</taxon>
        <taxon>Pseudomonadati</taxon>
        <taxon>Pseudomonadota</taxon>
        <taxon>Betaproteobacteria</taxon>
        <taxon>Nitrosomonadales</taxon>
        <taxon>Methylophilaceae</taxon>
        <taxon>Methylophilus</taxon>
    </lineage>
</organism>
<feature type="domain" description="NodB homology" evidence="2">
    <location>
        <begin position="83"/>
        <end position="269"/>
    </location>
</feature>
<evidence type="ECO:0000256" key="1">
    <source>
        <dbReference type="SAM" id="Phobius"/>
    </source>
</evidence>
<dbReference type="RefSeq" id="WP_379055823.1">
    <property type="nucleotide sequence ID" value="NZ_JBHTKB010000001.1"/>
</dbReference>
<reference evidence="4" key="1">
    <citation type="journal article" date="2019" name="Int. J. Syst. Evol. Microbiol.">
        <title>The Global Catalogue of Microorganisms (GCM) 10K type strain sequencing project: providing services to taxonomists for standard genome sequencing and annotation.</title>
        <authorList>
            <consortium name="The Broad Institute Genomics Platform"/>
            <consortium name="The Broad Institute Genome Sequencing Center for Infectious Disease"/>
            <person name="Wu L."/>
            <person name="Ma J."/>
        </authorList>
    </citation>
    <scope>NUCLEOTIDE SEQUENCE [LARGE SCALE GENOMIC DNA]</scope>
    <source>
        <strain evidence="4">CCUG 58412</strain>
    </source>
</reference>
<sequence>MTEYQANSAKLEKFRQAPWLVKASILLHAALLICLLFAPGWWPWLLAIFLANHLLISLVGLWPRSTWLGSNWTELPPSAKRRNEIALTIDDGPDPAVTRPVLDILDHYQVKATFFYIGHKAAQHPELCREIVARGHAIENHSQQHSVYFSMFGYTRMANEIVAAQQTLHGITGIAPRFFRAPAGLRNPFLDPVLKRLGLQLASWSVRAFDTRVNDADQVKTRLINGLRPGAIVLLHDGNAARTVNGEAIIVATLPALLQAAKAKGLHFVTLAQAAN</sequence>
<keyword evidence="4" id="KW-1185">Reference proteome</keyword>
<keyword evidence="1" id="KW-0472">Membrane</keyword>